<comment type="caution">
    <text evidence="5">The sequence shown here is derived from an EMBL/GenBank/DDBJ whole genome shotgun (WGS) entry which is preliminary data.</text>
</comment>
<dbReference type="OrthoDB" id="3199595at2"/>
<dbReference type="InterPro" id="IPR006343">
    <property type="entry name" value="DnaB/C_C"/>
</dbReference>
<feature type="domain" description="DnaB/C C-terminal" evidence="3">
    <location>
        <begin position="179"/>
        <end position="249"/>
    </location>
</feature>
<feature type="region of interest" description="Disordered" evidence="2">
    <location>
        <begin position="102"/>
        <end position="176"/>
    </location>
</feature>
<protein>
    <submittedName>
        <fullName evidence="5">DUF4373 domain-containing protein</fullName>
    </submittedName>
</protein>
<dbReference type="Pfam" id="PF14297">
    <property type="entry name" value="Lin1244_N"/>
    <property type="match status" value="1"/>
</dbReference>
<dbReference type="Proteomes" id="UP000447393">
    <property type="component" value="Unassembled WGS sequence"/>
</dbReference>
<evidence type="ECO:0000256" key="1">
    <source>
        <dbReference type="ARBA" id="ARBA00093462"/>
    </source>
</evidence>
<dbReference type="PANTHER" id="PTHR37293:SF5">
    <property type="entry name" value="DNA REPLICATION PROTEIN"/>
    <property type="match status" value="1"/>
</dbReference>
<dbReference type="InterPro" id="IPR034829">
    <property type="entry name" value="DnaD-like_sf"/>
</dbReference>
<feature type="compositionally biased region" description="Basic and acidic residues" evidence="2">
    <location>
        <begin position="153"/>
        <end position="174"/>
    </location>
</feature>
<feature type="domain" description="Lin1244/Lin1753-like N-terminal" evidence="4">
    <location>
        <begin position="7"/>
        <end position="96"/>
    </location>
</feature>
<evidence type="ECO:0000259" key="4">
    <source>
        <dbReference type="Pfam" id="PF14297"/>
    </source>
</evidence>
<proteinExistence type="inferred from homology"/>
<dbReference type="EMBL" id="WMEZ01000004">
    <property type="protein sequence ID" value="MYL50281.1"/>
    <property type="molecule type" value="Genomic_DNA"/>
</dbReference>
<reference evidence="5 6" key="1">
    <citation type="submission" date="2019-11" db="EMBL/GenBank/DDBJ databases">
        <title>Genome sequences of 17 halophilic strains isolated from different environments.</title>
        <authorList>
            <person name="Furrow R.E."/>
        </authorList>
    </citation>
    <scope>NUCLEOTIDE SEQUENCE [LARGE SCALE GENOMIC DNA]</scope>
    <source>
        <strain evidence="5 6">22505_10_Sand</strain>
    </source>
</reference>
<comment type="similarity">
    <text evidence="1">Belongs to the DnaB/DnaD family.</text>
</comment>
<dbReference type="PANTHER" id="PTHR37293">
    <property type="entry name" value="PHAGE REPLICATION PROTEIN-RELATED"/>
    <property type="match status" value="1"/>
</dbReference>
<feature type="compositionally biased region" description="Basic and acidic residues" evidence="2">
    <location>
        <begin position="106"/>
        <end position="134"/>
    </location>
</feature>
<evidence type="ECO:0000256" key="2">
    <source>
        <dbReference type="SAM" id="MobiDB-lite"/>
    </source>
</evidence>
<dbReference type="Pfam" id="PF07261">
    <property type="entry name" value="DnaB_2"/>
    <property type="match status" value="1"/>
</dbReference>
<sequence>MSKEAYYFSHDSNARNDPKIMAMISEHGIQGYGMFWVVVEMLREQEEYKLPVKKYVFNALAMQTQCSADATQSFVDACINEYELFESDGEFFWSNSLKKRMNKKNNKSEKAKKAAEARWKKARHNKDSDKKEENENAQAMQPHSKRNAQAMPKVKESKGKESKSINTADEERASSENPFTVYEENYGIIKPILKDSIDSWCEDLGDDIVIAAMKLGYKKGGRTFGYVEEILKEWTDKQLKTLDEVRTYENHKRDKKKTIPFKKASGDGNVQSIFDKYRGEEGEG</sequence>
<accession>A0A845EF10</accession>
<name>A0A845EF10_9BACI</name>
<evidence type="ECO:0000259" key="3">
    <source>
        <dbReference type="Pfam" id="PF07261"/>
    </source>
</evidence>
<evidence type="ECO:0000313" key="5">
    <source>
        <dbReference type="EMBL" id="MYL50281.1"/>
    </source>
</evidence>
<dbReference type="NCBIfam" id="TIGR01446">
    <property type="entry name" value="DnaD_dom"/>
    <property type="match status" value="1"/>
</dbReference>
<dbReference type="InterPro" id="IPR053162">
    <property type="entry name" value="DnaD"/>
</dbReference>
<organism evidence="5 6">
    <name type="scientific">Halobacillus litoralis</name>
    <dbReference type="NCBI Taxonomy" id="45668"/>
    <lineage>
        <taxon>Bacteria</taxon>
        <taxon>Bacillati</taxon>
        <taxon>Bacillota</taxon>
        <taxon>Bacilli</taxon>
        <taxon>Bacillales</taxon>
        <taxon>Bacillaceae</taxon>
        <taxon>Halobacillus</taxon>
    </lineage>
</organism>
<evidence type="ECO:0000313" key="6">
    <source>
        <dbReference type="Proteomes" id="UP000447393"/>
    </source>
</evidence>
<gene>
    <name evidence="5" type="ORF">GLV98_12355</name>
</gene>
<dbReference type="Gene3D" id="1.10.10.630">
    <property type="entry name" value="DnaD domain-like"/>
    <property type="match status" value="1"/>
</dbReference>
<dbReference type="AlphaFoldDB" id="A0A845EF10"/>
<dbReference type="RefSeq" id="WP_160915597.1">
    <property type="nucleotide sequence ID" value="NZ_WMEZ01000004.1"/>
</dbReference>
<dbReference type="InterPro" id="IPR025400">
    <property type="entry name" value="Lin1244/Lin1753-like_N"/>
</dbReference>
<dbReference type="SUPFAM" id="SSF158499">
    <property type="entry name" value="DnaD domain-like"/>
    <property type="match status" value="1"/>
</dbReference>